<accession>A0A7J6V6E0</accession>
<protein>
    <submittedName>
        <fullName evidence="1">Uncharacterized protein</fullName>
    </submittedName>
</protein>
<comment type="caution">
    <text evidence="1">The sequence shown here is derived from an EMBL/GenBank/DDBJ whole genome shotgun (WGS) entry which is preliminary data.</text>
</comment>
<evidence type="ECO:0000313" key="1">
    <source>
        <dbReference type="EMBL" id="KAF5179760.1"/>
    </source>
</evidence>
<name>A0A7J6V6E0_THATH</name>
<keyword evidence="2" id="KW-1185">Reference proteome</keyword>
<dbReference type="AlphaFoldDB" id="A0A7J6V6E0"/>
<organism evidence="1 2">
    <name type="scientific">Thalictrum thalictroides</name>
    <name type="common">Rue-anemone</name>
    <name type="synonym">Anemone thalictroides</name>
    <dbReference type="NCBI Taxonomy" id="46969"/>
    <lineage>
        <taxon>Eukaryota</taxon>
        <taxon>Viridiplantae</taxon>
        <taxon>Streptophyta</taxon>
        <taxon>Embryophyta</taxon>
        <taxon>Tracheophyta</taxon>
        <taxon>Spermatophyta</taxon>
        <taxon>Magnoliopsida</taxon>
        <taxon>Ranunculales</taxon>
        <taxon>Ranunculaceae</taxon>
        <taxon>Thalictroideae</taxon>
        <taxon>Thalictrum</taxon>
    </lineage>
</organism>
<gene>
    <name evidence="1" type="ORF">FRX31_030654</name>
</gene>
<dbReference type="Proteomes" id="UP000554482">
    <property type="component" value="Unassembled WGS sequence"/>
</dbReference>
<evidence type="ECO:0000313" key="2">
    <source>
        <dbReference type="Proteomes" id="UP000554482"/>
    </source>
</evidence>
<dbReference type="OrthoDB" id="1989106at2759"/>
<proteinExistence type="predicted"/>
<reference evidence="1 2" key="1">
    <citation type="submission" date="2020-06" db="EMBL/GenBank/DDBJ databases">
        <title>Transcriptomic and genomic resources for Thalictrum thalictroides and T. hernandezii: Facilitating candidate gene discovery in an emerging model plant lineage.</title>
        <authorList>
            <person name="Arias T."/>
            <person name="Riano-Pachon D.M."/>
            <person name="Di Stilio V.S."/>
        </authorList>
    </citation>
    <scope>NUCLEOTIDE SEQUENCE [LARGE SCALE GENOMIC DNA]</scope>
    <source>
        <strain evidence="2">cv. WT478/WT964</strain>
        <tissue evidence="1">Leaves</tissue>
    </source>
</reference>
<dbReference type="EMBL" id="JABWDY010038376">
    <property type="protein sequence ID" value="KAF5179760.1"/>
    <property type="molecule type" value="Genomic_DNA"/>
</dbReference>
<sequence>MLTPIVFEVVKRRLDRCKHRIGGKIMNFTPLDVTLIHGLRIDEFPNEFVLRKKKDEPSVFKWMKEIEADAVSESFTSIPNSSSTHGNFDAEGLKNIIGLISYVVNVEGIAEELGKKFEIVPKKSSPKKKKKTTP</sequence>